<proteinExistence type="predicted"/>
<protein>
    <submittedName>
        <fullName evidence="3">CAAX amino terminal protease self-immunity</fullName>
    </submittedName>
</protein>
<evidence type="ECO:0000256" key="1">
    <source>
        <dbReference type="SAM" id="Phobius"/>
    </source>
</evidence>
<comment type="caution">
    <text evidence="3">The sequence shown here is derived from an EMBL/GenBank/DDBJ whole genome shotgun (WGS) entry which is preliminary data.</text>
</comment>
<keyword evidence="1" id="KW-0812">Transmembrane</keyword>
<dbReference type="AlphaFoldDB" id="A0A9P1P9F6"/>
<dbReference type="GO" id="GO:0004175">
    <property type="term" value="F:endopeptidase activity"/>
    <property type="evidence" value="ECO:0007669"/>
    <property type="project" value="UniProtKB-ARBA"/>
</dbReference>
<organism evidence="3 4">
    <name type="scientific">Paraclostridium sordellii</name>
    <name type="common">Clostridium sordellii</name>
    <dbReference type="NCBI Taxonomy" id="1505"/>
    <lineage>
        <taxon>Bacteria</taxon>
        <taxon>Bacillati</taxon>
        <taxon>Bacillota</taxon>
        <taxon>Clostridia</taxon>
        <taxon>Peptostreptococcales</taxon>
        <taxon>Peptostreptococcaceae</taxon>
        <taxon>Paraclostridium</taxon>
    </lineage>
</organism>
<evidence type="ECO:0000313" key="4">
    <source>
        <dbReference type="Proteomes" id="UP000049685"/>
    </source>
</evidence>
<evidence type="ECO:0000259" key="2">
    <source>
        <dbReference type="Pfam" id="PF02517"/>
    </source>
</evidence>
<feature type="transmembrane region" description="Helical" evidence="1">
    <location>
        <begin position="51"/>
        <end position="69"/>
    </location>
</feature>
<keyword evidence="1" id="KW-0472">Membrane</keyword>
<dbReference type="InterPro" id="IPR003675">
    <property type="entry name" value="Rce1/LyrA-like_dom"/>
</dbReference>
<keyword evidence="3" id="KW-0645">Protease</keyword>
<feature type="domain" description="CAAX prenyl protease 2/Lysostaphin resistance protein A-like" evidence="2">
    <location>
        <begin position="106"/>
        <end position="207"/>
    </location>
</feature>
<keyword evidence="1" id="KW-1133">Transmembrane helix</keyword>
<feature type="transmembrane region" description="Helical" evidence="1">
    <location>
        <begin position="81"/>
        <end position="97"/>
    </location>
</feature>
<feature type="transmembrane region" description="Helical" evidence="1">
    <location>
        <begin position="201"/>
        <end position="226"/>
    </location>
</feature>
<dbReference type="Pfam" id="PF02517">
    <property type="entry name" value="Rce1-like"/>
    <property type="match status" value="1"/>
</dbReference>
<keyword evidence="3" id="KW-0378">Hydrolase</keyword>
<dbReference type="Proteomes" id="UP000049685">
    <property type="component" value="Unassembled WGS sequence"/>
</dbReference>
<evidence type="ECO:0000313" key="3">
    <source>
        <dbReference type="EMBL" id="CEO33198.1"/>
    </source>
</evidence>
<feature type="transmembrane region" description="Helical" evidence="1">
    <location>
        <begin position="12"/>
        <end position="31"/>
    </location>
</feature>
<accession>A0A9P1P9F6</accession>
<dbReference type="GO" id="GO:0006508">
    <property type="term" value="P:proteolysis"/>
    <property type="evidence" value="ECO:0007669"/>
    <property type="project" value="UniProtKB-KW"/>
</dbReference>
<reference evidence="4" key="1">
    <citation type="submission" date="2015-01" db="EMBL/GenBank/DDBJ databases">
        <authorList>
            <person name="Aslett A.Martin."/>
            <person name="De Silva Nishadi"/>
        </authorList>
    </citation>
    <scope>NUCLEOTIDE SEQUENCE [LARGE SCALE GENOMIC DNA]</scope>
    <source>
        <strain evidence="4">UMC4404</strain>
    </source>
</reference>
<dbReference type="GO" id="GO:0080120">
    <property type="term" value="P:CAAX-box protein maturation"/>
    <property type="evidence" value="ECO:0007669"/>
    <property type="project" value="UniProtKB-ARBA"/>
</dbReference>
<feature type="transmembrane region" description="Helical" evidence="1">
    <location>
        <begin position="171"/>
        <end position="189"/>
    </location>
</feature>
<dbReference type="EMBL" id="CDNY01000003">
    <property type="protein sequence ID" value="CEO33198.1"/>
    <property type="molecule type" value="Genomic_DNA"/>
</dbReference>
<gene>
    <name evidence="3" type="ORF">UMC4404_11781</name>
</gene>
<dbReference type="RefSeq" id="WP_057558363.1">
    <property type="nucleotide sequence ID" value="NZ_CDNY01000003.1"/>
</dbReference>
<sequence length="254" mass="28981">MEIRGNTKYYKTILIGIIYMVYFYIFCTFMYQNGWFISVKDVSLSNLGTALLGDIGSMLIFSLILILVYRKNLNELGITKSKLSMVLLLIYALFFILHGDYTVNGVYRAFFYLFVISLSEEIIYRGYIYNNLKKHNRISAIIISGILFGVMHSILPSVLAESSVLVMIKDMFNQLGGGILSGYIFILYLEKSNSVFVPILIHALLDYSYGILGLVVAIIAFVYLLITSKRKEESKTTSKYLVEEVNLVEDNFKN</sequence>
<feature type="transmembrane region" description="Helical" evidence="1">
    <location>
        <begin position="140"/>
        <end position="159"/>
    </location>
</feature>
<name>A0A9P1P9F6_PARSO</name>